<accession>A0ABU6UVM2</accession>
<feature type="region of interest" description="Disordered" evidence="1">
    <location>
        <begin position="156"/>
        <end position="214"/>
    </location>
</feature>
<feature type="region of interest" description="Disordered" evidence="1">
    <location>
        <begin position="60"/>
        <end position="81"/>
    </location>
</feature>
<gene>
    <name evidence="2" type="ORF">PIB30_088971</name>
</gene>
<reference evidence="2 3" key="1">
    <citation type="journal article" date="2023" name="Plants (Basel)">
        <title>Bridging the Gap: Combining Genomics and Transcriptomics Approaches to Understand Stylosanthes scabra, an Orphan Legume from the Brazilian Caatinga.</title>
        <authorList>
            <person name="Ferreira-Neto J.R.C."/>
            <person name="da Silva M.D."/>
            <person name="Binneck E."/>
            <person name="de Melo N.F."/>
            <person name="da Silva R.H."/>
            <person name="de Melo A.L.T.M."/>
            <person name="Pandolfi V."/>
            <person name="Bustamante F.O."/>
            <person name="Brasileiro-Vidal A.C."/>
            <person name="Benko-Iseppon A.M."/>
        </authorList>
    </citation>
    <scope>NUCLEOTIDE SEQUENCE [LARGE SCALE GENOMIC DNA]</scope>
    <source>
        <tissue evidence="2">Leaves</tissue>
    </source>
</reference>
<dbReference type="EMBL" id="JASCZI010122468">
    <property type="protein sequence ID" value="MED6164345.1"/>
    <property type="molecule type" value="Genomic_DNA"/>
</dbReference>
<dbReference type="Proteomes" id="UP001341840">
    <property type="component" value="Unassembled WGS sequence"/>
</dbReference>
<feature type="compositionally biased region" description="Acidic residues" evidence="1">
    <location>
        <begin position="159"/>
        <end position="207"/>
    </location>
</feature>
<keyword evidence="3" id="KW-1185">Reference proteome</keyword>
<name>A0ABU6UVM2_9FABA</name>
<comment type="caution">
    <text evidence="2">The sequence shown here is derived from an EMBL/GenBank/DDBJ whole genome shotgun (WGS) entry which is preliminary data.</text>
</comment>
<protein>
    <submittedName>
        <fullName evidence="2">Uncharacterized protein</fullName>
    </submittedName>
</protein>
<proteinExistence type="predicted"/>
<evidence type="ECO:0000313" key="3">
    <source>
        <dbReference type="Proteomes" id="UP001341840"/>
    </source>
</evidence>
<evidence type="ECO:0000313" key="2">
    <source>
        <dbReference type="EMBL" id="MED6164345.1"/>
    </source>
</evidence>
<evidence type="ECO:0000256" key="1">
    <source>
        <dbReference type="SAM" id="MobiDB-lite"/>
    </source>
</evidence>
<sequence length="214" mass="24399">MKGKSRKARIGWEPRAFLTRYTRVNERKHDRAKFGAEVAKESVRNEKIAKKSLKAKSRAYAYAPREPMPPISTPASVAPVTKDPIALGPEILQLHKIRKTARISVKPIRHRFSERIIAKGGPSPAVTTERIIIDDSSESEDNTEFKDTALELIAMDEPFNPEEDEEEEEEDPVIEEEDPEEEEGELEYFHDEEDYSDYFSLEEDDLSDGSFGSN</sequence>
<organism evidence="2 3">
    <name type="scientific">Stylosanthes scabra</name>
    <dbReference type="NCBI Taxonomy" id="79078"/>
    <lineage>
        <taxon>Eukaryota</taxon>
        <taxon>Viridiplantae</taxon>
        <taxon>Streptophyta</taxon>
        <taxon>Embryophyta</taxon>
        <taxon>Tracheophyta</taxon>
        <taxon>Spermatophyta</taxon>
        <taxon>Magnoliopsida</taxon>
        <taxon>eudicotyledons</taxon>
        <taxon>Gunneridae</taxon>
        <taxon>Pentapetalae</taxon>
        <taxon>rosids</taxon>
        <taxon>fabids</taxon>
        <taxon>Fabales</taxon>
        <taxon>Fabaceae</taxon>
        <taxon>Papilionoideae</taxon>
        <taxon>50 kb inversion clade</taxon>
        <taxon>dalbergioids sensu lato</taxon>
        <taxon>Dalbergieae</taxon>
        <taxon>Pterocarpus clade</taxon>
        <taxon>Stylosanthes</taxon>
    </lineage>
</organism>